<evidence type="ECO:0000313" key="4">
    <source>
        <dbReference type="EMBL" id="QAA93516.1"/>
    </source>
</evidence>
<dbReference type="InterPro" id="IPR020568">
    <property type="entry name" value="Ribosomal_Su5_D2-typ_SF"/>
</dbReference>
<organism evidence="4 5">
    <name type="scientific">Pollutimonas thiosulfatoxidans</name>
    <dbReference type="NCBI Taxonomy" id="2028345"/>
    <lineage>
        <taxon>Bacteria</taxon>
        <taxon>Pseudomonadati</taxon>
        <taxon>Pseudomonadota</taxon>
        <taxon>Betaproteobacteria</taxon>
        <taxon>Burkholderiales</taxon>
        <taxon>Alcaligenaceae</taxon>
        <taxon>Pollutimonas</taxon>
    </lineage>
</organism>
<evidence type="ECO:0000256" key="1">
    <source>
        <dbReference type="ARBA" id="ARBA00007665"/>
    </source>
</evidence>
<dbReference type="SUPFAM" id="SSF54980">
    <property type="entry name" value="EF-G C-terminal domain-like"/>
    <property type="match status" value="1"/>
</dbReference>
<dbReference type="Gene3D" id="3.30.230.30">
    <property type="entry name" value="Impact, N-terminal domain"/>
    <property type="match status" value="1"/>
</dbReference>
<dbReference type="SUPFAM" id="SSF54211">
    <property type="entry name" value="Ribosomal protein S5 domain 2-like"/>
    <property type="match status" value="1"/>
</dbReference>
<feature type="domain" description="UPF0029" evidence="3">
    <location>
        <begin position="132"/>
        <end position="187"/>
    </location>
</feature>
<dbReference type="InterPro" id="IPR015269">
    <property type="entry name" value="UPF0029_Impact_C"/>
</dbReference>
<dbReference type="AlphaFoldDB" id="A0A410GB48"/>
<dbReference type="InterPro" id="IPR036956">
    <property type="entry name" value="Impact_N_sf"/>
</dbReference>
<reference evidence="4 5" key="1">
    <citation type="submission" date="2017-08" db="EMBL/GenBank/DDBJ databases">
        <authorList>
            <person name="Park S.-J."/>
            <person name="Kim H."/>
        </authorList>
    </citation>
    <scope>NUCLEOTIDE SEQUENCE [LARGE SCALE GENOMIC DNA]</scope>
    <source>
        <strain evidence="5">ye3</strain>
    </source>
</reference>
<dbReference type="Proteomes" id="UP000283474">
    <property type="component" value="Chromosome"/>
</dbReference>
<dbReference type="Pfam" id="PF01205">
    <property type="entry name" value="Impact_N"/>
    <property type="match status" value="1"/>
</dbReference>
<proteinExistence type="inferred from homology"/>
<evidence type="ECO:0000313" key="5">
    <source>
        <dbReference type="Proteomes" id="UP000283474"/>
    </source>
</evidence>
<dbReference type="EMBL" id="CP022987">
    <property type="protein sequence ID" value="QAA93516.1"/>
    <property type="molecule type" value="Genomic_DNA"/>
</dbReference>
<comment type="similarity">
    <text evidence="1">Belongs to the IMPACT family.</text>
</comment>
<dbReference type="RefSeq" id="WP_128354561.1">
    <property type="nucleotide sequence ID" value="NZ_CP022987.1"/>
</dbReference>
<gene>
    <name evidence="4" type="ORF">CKA81_06445</name>
</gene>
<dbReference type="GO" id="GO:0005737">
    <property type="term" value="C:cytoplasm"/>
    <property type="evidence" value="ECO:0007669"/>
    <property type="project" value="TreeGrafter"/>
</dbReference>
<dbReference type="InterPro" id="IPR001498">
    <property type="entry name" value="Impact_N"/>
</dbReference>
<evidence type="ECO:0000259" key="3">
    <source>
        <dbReference type="Pfam" id="PF09186"/>
    </source>
</evidence>
<dbReference type="PANTHER" id="PTHR16301">
    <property type="entry name" value="IMPACT-RELATED"/>
    <property type="match status" value="1"/>
</dbReference>
<accession>A0A410GB48</accession>
<dbReference type="InterPro" id="IPR035647">
    <property type="entry name" value="EFG_III/V"/>
</dbReference>
<feature type="domain" description="Impact N-terminal" evidence="2">
    <location>
        <begin position="16"/>
        <end position="116"/>
    </location>
</feature>
<dbReference type="Gene3D" id="3.30.70.240">
    <property type="match status" value="1"/>
</dbReference>
<name>A0A410GB48_9BURK</name>
<dbReference type="GO" id="GO:0032561">
    <property type="term" value="F:guanyl ribonucleotide binding"/>
    <property type="evidence" value="ECO:0007669"/>
    <property type="project" value="UniProtKB-ARBA"/>
</dbReference>
<sequence>MSSTLTGLATHQEDIRKSRFVAVAMPVKTPAQALRFFADHSVADATHNCWAYRIGDDYRFNDDGEPGGTAGRPILQAIEGQQCDQVAVLVVRWFGGIKLGPGGLIRAYGGVAAQCLRLAPKVEIVDEVEVDCRCVFSDMALVQSRLAAFDARVVDESFDGRGVRWRLAVPRSQADTLRETFINLTRGAGHWALVETPPDAAPEV</sequence>
<protein>
    <submittedName>
        <fullName evidence="4">Thymidylate synthase</fullName>
    </submittedName>
</protein>
<dbReference type="InterPro" id="IPR023582">
    <property type="entry name" value="Impact"/>
</dbReference>
<keyword evidence="5" id="KW-1185">Reference proteome</keyword>
<dbReference type="OrthoDB" id="9813771at2"/>
<dbReference type="GO" id="GO:0006446">
    <property type="term" value="P:regulation of translational initiation"/>
    <property type="evidence" value="ECO:0007669"/>
    <property type="project" value="TreeGrafter"/>
</dbReference>
<evidence type="ECO:0000259" key="2">
    <source>
        <dbReference type="Pfam" id="PF01205"/>
    </source>
</evidence>
<dbReference type="KEGG" id="pus:CKA81_06445"/>
<dbReference type="GO" id="GO:0017111">
    <property type="term" value="F:ribonucleoside triphosphate phosphatase activity"/>
    <property type="evidence" value="ECO:0007669"/>
    <property type="project" value="UniProtKB-ARBA"/>
</dbReference>
<dbReference type="PANTHER" id="PTHR16301:SF20">
    <property type="entry name" value="IMPACT FAMILY MEMBER YIGZ"/>
    <property type="match status" value="1"/>
</dbReference>
<dbReference type="Pfam" id="PF09186">
    <property type="entry name" value="DUF1949"/>
    <property type="match status" value="1"/>
</dbReference>